<name>A0A7J7G0N1_CAMSI</name>
<accession>A0A7J7G0N1</accession>
<dbReference type="Proteomes" id="UP000593564">
    <property type="component" value="Unassembled WGS sequence"/>
</dbReference>
<sequence length="60" mass="6737">MKHSARPSLSQPKHNKSQPNRAPQFQVQTELLTTSVNHSLVPTEHACRARSRPSMQTSCL</sequence>
<evidence type="ECO:0000313" key="3">
    <source>
        <dbReference type="Proteomes" id="UP000593564"/>
    </source>
</evidence>
<feature type="region of interest" description="Disordered" evidence="1">
    <location>
        <begin position="1"/>
        <end position="25"/>
    </location>
</feature>
<organism evidence="2 3">
    <name type="scientific">Camellia sinensis</name>
    <name type="common">Tea plant</name>
    <name type="synonym">Thea sinensis</name>
    <dbReference type="NCBI Taxonomy" id="4442"/>
    <lineage>
        <taxon>Eukaryota</taxon>
        <taxon>Viridiplantae</taxon>
        <taxon>Streptophyta</taxon>
        <taxon>Embryophyta</taxon>
        <taxon>Tracheophyta</taxon>
        <taxon>Spermatophyta</taxon>
        <taxon>Magnoliopsida</taxon>
        <taxon>eudicotyledons</taxon>
        <taxon>Gunneridae</taxon>
        <taxon>Pentapetalae</taxon>
        <taxon>asterids</taxon>
        <taxon>Ericales</taxon>
        <taxon>Theaceae</taxon>
        <taxon>Camellia</taxon>
    </lineage>
</organism>
<comment type="caution">
    <text evidence="2">The sequence shown here is derived from an EMBL/GenBank/DDBJ whole genome shotgun (WGS) entry which is preliminary data.</text>
</comment>
<proteinExistence type="predicted"/>
<gene>
    <name evidence="2" type="ORF">HYC85_030411</name>
</gene>
<dbReference type="AlphaFoldDB" id="A0A7J7G0N1"/>
<evidence type="ECO:0000313" key="2">
    <source>
        <dbReference type="EMBL" id="KAF5934240.1"/>
    </source>
</evidence>
<feature type="compositionally biased region" description="Polar residues" evidence="1">
    <location>
        <begin position="7"/>
        <end position="25"/>
    </location>
</feature>
<protein>
    <submittedName>
        <fullName evidence="2">Uncharacterized protein</fullName>
    </submittedName>
</protein>
<reference evidence="3" key="1">
    <citation type="journal article" date="2020" name="Nat. Commun.">
        <title>Genome assembly of wild tea tree DASZ reveals pedigree and selection history of tea varieties.</title>
        <authorList>
            <person name="Zhang W."/>
            <person name="Zhang Y."/>
            <person name="Qiu H."/>
            <person name="Guo Y."/>
            <person name="Wan H."/>
            <person name="Zhang X."/>
            <person name="Scossa F."/>
            <person name="Alseekh S."/>
            <person name="Zhang Q."/>
            <person name="Wang P."/>
            <person name="Xu L."/>
            <person name="Schmidt M.H."/>
            <person name="Jia X."/>
            <person name="Li D."/>
            <person name="Zhu A."/>
            <person name="Guo F."/>
            <person name="Chen W."/>
            <person name="Ni D."/>
            <person name="Usadel B."/>
            <person name="Fernie A.R."/>
            <person name="Wen W."/>
        </authorList>
    </citation>
    <scope>NUCLEOTIDE SEQUENCE [LARGE SCALE GENOMIC DNA]</scope>
    <source>
        <strain evidence="3">cv. G240</strain>
    </source>
</reference>
<dbReference type="EMBL" id="JACBKZ010000014">
    <property type="protein sequence ID" value="KAF5934240.1"/>
    <property type="molecule type" value="Genomic_DNA"/>
</dbReference>
<keyword evidence="3" id="KW-1185">Reference proteome</keyword>
<reference evidence="2 3" key="2">
    <citation type="submission" date="2020-07" db="EMBL/GenBank/DDBJ databases">
        <title>Genome assembly of wild tea tree DASZ reveals pedigree and selection history of tea varieties.</title>
        <authorList>
            <person name="Zhang W."/>
        </authorList>
    </citation>
    <scope>NUCLEOTIDE SEQUENCE [LARGE SCALE GENOMIC DNA]</scope>
    <source>
        <strain evidence="3">cv. G240</strain>
        <tissue evidence="2">Leaf</tissue>
    </source>
</reference>
<evidence type="ECO:0000256" key="1">
    <source>
        <dbReference type="SAM" id="MobiDB-lite"/>
    </source>
</evidence>